<dbReference type="InParanoid" id="O17002"/>
<dbReference type="WormBase" id="T23B12.7">
    <property type="protein sequence ID" value="CE14038"/>
    <property type="gene ID" value="WBGene00001040"/>
    <property type="gene designation" value="dnj-22"/>
</dbReference>
<dbReference type="GO" id="GO:0005681">
    <property type="term" value="C:spliceosomal complex"/>
    <property type="evidence" value="ECO:0000318"/>
    <property type="project" value="GO_Central"/>
</dbReference>
<evidence type="ECO:0000256" key="2">
    <source>
        <dbReference type="ARBA" id="ARBA00004496"/>
    </source>
</evidence>
<comment type="subcellular location">
    <subcellularLocation>
        <location evidence="2">Cytoplasm</location>
    </subcellularLocation>
    <subcellularLocation>
        <location evidence="1">Nucleus</location>
    </subcellularLocation>
</comment>
<protein>
    <submittedName>
        <fullName evidence="8">J domain-containing protein</fullName>
    </submittedName>
</protein>
<dbReference type="PANTHER" id="PTHR44313">
    <property type="entry name" value="DNAJ HOMOLOG SUBFAMILY C MEMBER 17"/>
    <property type="match status" value="1"/>
</dbReference>
<dbReference type="CDD" id="cd06257">
    <property type="entry name" value="DnaJ"/>
    <property type="match status" value="1"/>
</dbReference>
<dbReference type="Gene3D" id="3.30.70.330">
    <property type="match status" value="1"/>
</dbReference>
<dbReference type="PeptideAtlas" id="O17002"/>
<evidence type="ECO:0000256" key="4">
    <source>
        <dbReference type="ARBA" id="ARBA00023186"/>
    </source>
</evidence>
<feature type="domain" description="J" evidence="7">
    <location>
        <begin position="8"/>
        <end position="74"/>
    </location>
</feature>
<evidence type="ECO:0000256" key="3">
    <source>
        <dbReference type="ARBA" id="ARBA00022490"/>
    </source>
</evidence>
<keyword evidence="4" id="KW-0143">Chaperone</keyword>
<dbReference type="Bgee" id="WBGene00001040">
    <property type="expression patterns" value="Expressed in germ line (C elegans) and 4 other cell types or tissues"/>
</dbReference>
<dbReference type="InterPro" id="IPR001623">
    <property type="entry name" value="DnaJ_domain"/>
</dbReference>
<gene>
    <name evidence="8 10" type="primary">dnj-22</name>
    <name evidence="8" type="ORF">CELE_T23B12.7</name>
    <name evidence="10" type="ORF">T23B12.7</name>
</gene>
<dbReference type="PhylomeDB" id="O17002"/>
<dbReference type="UCSC" id="T23B12.7">
    <property type="organism name" value="c. elegans"/>
</dbReference>
<dbReference type="InterPro" id="IPR012677">
    <property type="entry name" value="Nucleotide-bd_a/b_plait_sf"/>
</dbReference>
<evidence type="ECO:0000256" key="6">
    <source>
        <dbReference type="SAM" id="MobiDB-lite"/>
    </source>
</evidence>
<accession>O17002</accession>
<keyword evidence="11" id="KW-1267">Proteomics identification</keyword>
<dbReference type="AlphaFoldDB" id="O17002"/>
<dbReference type="STRING" id="6239.T23B12.7.1"/>
<dbReference type="InterPro" id="IPR052094">
    <property type="entry name" value="Pre-mRNA-splicing_ERAD"/>
</dbReference>
<keyword evidence="9" id="KW-1185">Reference proteome</keyword>
<keyword evidence="5" id="KW-0539">Nucleus</keyword>
<evidence type="ECO:0000313" key="9">
    <source>
        <dbReference type="Proteomes" id="UP000001940"/>
    </source>
</evidence>
<dbReference type="OrthoDB" id="10250354at2759"/>
<dbReference type="Gene3D" id="1.10.287.110">
    <property type="entry name" value="DnaJ domain"/>
    <property type="match status" value="1"/>
</dbReference>
<sequence>MPLKPGANPYKILHLEKGCTDKEIQKAYRAQCLKWHPDKNLDNKEEAERRFIEAKEAFDFLYDKEKREEYDNREERIRMAQEHHSKRMAEADGKRKKLIEDLEKREKEFSNGGKRSADGSTPMTAAQQAKKKKTDQRNFKEEIEAIRRQLEKEVNEEVKQKATLMKTEREKHQKSQEKLTPRLLLKWKTSEGLDYSEDDIRKLFSTFGIISHISSAIEKKDRRKRILEFESGANAWGAELETGNAPMPEITCEWLQPPVETVKKASDEPVKSTNTGANNLEHMSLDDLEAQIMGGF</sequence>
<dbReference type="PROSITE" id="PS00636">
    <property type="entry name" value="DNAJ_1"/>
    <property type="match status" value="1"/>
</dbReference>
<evidence type="ECO:0000313" key="10">
    <source>
        <dbReference type="WormBase" id="T23B12.7"/>
    </source>
</evidence>
<dbReference type="PaxDb" id="6239-T23B12.7"/>
<dbReference type="EMBL" id="BX284605">
    <property type="protein sequence ID" value="CCD72919.1"/>
    <property type="molecule type" value="Genomic_DNA"/>
</dbReference>
<dbReference type="GeneID" id="179227"/>
<dbReference type="Proteomes" id="UP000001940">
    <property type="component" value="Chromosome V"/>
</dbReference>
<dbReference type="CTD" id="179227"/>
<dbReference type="InterPro" id="IPR036869">
    <property type="entry name" value="J_dom_sf"/>
</dbReference>
<reference evidence="8 9" key="1">
    <citation type="journal article" date="1998" name="Science">
        <title>Genome sequence of the nematode C. elegans: a platform for investigating biology.</title>
        <authorList>
            <consortium name="The C. elegans sequencing consortium"/>
            <person name="Sulson J.E."/>
            <person name="Waterston R."/>
        </authorList>
    </citation>
    <scope>NUCLEOTIDE SEQUENCE [LARGE SCALE GENOMIC DNA]</scope>
    <source>
        <strain evidence="8 9">Bristol N2</strain>
    </source>
</reference>
<feature type="region of interest" description="Disordered" evidence="6">
    <location>
        <begin position="105"/>
        <end position="139"/>
    </location>
</feature>
<evidence type="ECO:0007829" key="11">
    <source>
        <dbReference type="PeptideAtlas" id="O17002"/>
    </source>
</evidence>
<dbReference type="FunCoup" id="O17002">
    <property type="interactions" value="2578"/>
</dbReference>
<dbReference type="GO" id="GO:0005737">
    <property type="term" value="C:cytoplasm"/>
    <property type="evidence" value="ECO:0007669"/>
    <property type="project" value="UniProtKB-SubCell"/>
</dbReference>
<dbReference type="PIR" id="T32222">
    <property type="entry name" value="T32222"/>
</dbReference>
<evidence type="ECO:0000259" key="7">
    <source>
        <dbReference type="PROSITE" id="PS50076"/>
    </source>
</evidence>
<dbReference type="eggNOG" id="KOG0691">
    <property type="taxonomic scope" value="Eukaryota"/>
</dbReference>
<dbReference type="AGR" id="WB:WBGene00001040"/>
<dbReference type="GO" id="GO:0000390">
    <property type="term" value="P:spliceosomal complex disassembly"/>
    <property type="evidence" value="ECO:0000318"/>
    <property type="project" value="GO_Central"/>
</dbReference>
<organism evidence="8 9">
    <name type="scientific">Caenorhabditis elegans</name>
    <dbReference type="NCBI Taxonomy" id="6239"/>
    <lineage>
        <taxon>Eukaryota</taxon>
        <taxon>Metazoa</taxon>
        <taxon>Ecdysozoa</taxon>
        <taxon>Nematoda</taxon>
        <taxon>Chromadorea</taxon>
        <taxon>Rhabditida</taxon>
        <taxon>Rhabditina</taxon>
        <taxon>Rhabditomorpha</taxon>
        <taxon>Rhabditoidea</taxon>
        <taxon>Rhabditidae</taxon>
        <taxon>Peloderinae</taxon>
        <taxon>Caenorhabditis</taxon>
    </lineage>
</organism>
<dbReference type="KEGG" id="cel:CELE_T23B12.7"/>
<dbReference type="SUPFAM" id="SSF46565">
    <property type="entry name" value="Chaperone J-domain"/>
    <property type="match status" value="1"/>
</dbReference>
<dbReference type="Pfam" id="PF00226">
    <property type="entry name" value="DnaJ"/>
    <property type="match status" value="1"/>
</dbReference>
<dbReference type="InterPro" id="IPR034254">
    <property type="entry name" value="DNAJC17_RRM"/>
</dbReference>
<evidence type="ECO:0000256" key="5">
    <source>
        <dbReference type="ARBA" id="ARBA00023242"/>
    </source>
</evidence>
<dbReference type="SMR" id="O17002"/>
<evidence type="ECO:0000313" key="8">
    <source>
        <dbReference type="EMBL" id="CCD72919.1"/>
    </source>
</evidence>
<dbReference type="PRINTS" id="PR00625">
    <property type="entry name" value="JDOMAIN"/>
</dbReference>
<dbReference type="OMA" id="KYGHISD"/>
<evidence type="ECO:0000256" key="1">
    <source>
        <dbReference type="ARBA" id="ARBA00004123"/>
    </source>
</evidence>
<proteinExistence type="evidence at protein level"/>
<dbReference type="PROSITE" id="PS50076">
    <property type="entry name" value="DNAJ_2"/>
    <property type="match status" value="1"/>
</dbReference>
<dbReference type="RefSeq" id="NP_505178.1">
    <property type="nucleotide sequence ID" value="NM_072777.5"/>
</dbReference>
<dbReference type="InterPro" id="IPR018253">
    <property type="entry name" value="DnaJ_domain_CS"/>
</dbReference>
<name>O17002_CAEEL</name>
<dbReference type="HOGENOM" id="CLU_964120_0_0_1"/>
<dbReference type="CDD" id="cd12429">
    <property type="entry name" value="RRM_DNAJC17"/>
    <property type="match status" value="1"/>
</dbReference>
<keyword evidence="3" id="KW-0963">Cytoplasm</keyword>
<dbReference type="SMART" id="SM00271">
    <property type="entry name" value="DnaJ"/>
    <property type="match status" value="1"/>
</dbReference>
<reference key="2">
    <citation type="submission" date="2016-02" db="EMBL/GenBank/DDBJ databases">
        <authorList>
            <consortium name="WormBase Consortium"/>
            <person name="WormBase"/>
        </authorList>
    </citation>
    <scope>NUCLEOTIDE SEQUENCE</scope>
    <source>
        <strain>Bristol N2</strain>
    </source>
</reference>
<dbReference type="PANTHER" id="PTHR44313:SF1">
    <property type="entry name" value="DNAJ HOMOLOG SUBFAMILY C MEMBER 17"/>
    <property type="match status" value="1"/>
</dbReference>